<dbReference type="AlphaFoldDB" id="A0A1Y1WZA8"/>
<feature type="compositionally biased region" description="Pro residues" evidence="1">
    <location>
        <begin position="211"/>
        <end position="222"/>
    </location>
</feature>
<keyword evidence="2" id="KW-0472">Membrane</keyword>
<dbReference type="PANTHER" id="PTHR45672">
    <property type="entry name" value="PROTEIN DISULFIDE-ISOMERASE C17H9.14C-RELATED"/>
    <property type="match status" value="1"/>
</dbReference>
<dbReference type="Proteomes" id="UP000193944">
    <property type="component" value="Unassembled WGS sequence"/>
</dbReference>
<feature type="signal peptide" evidence="3">
    <location>
        <begin position="1"/>
        <end position="24"/>
    </location>
</feature>
<keyword evidence="2" id="KW-1133">Transmembrane helix</keyword>
<keyword evidence="6" id="KW-1185">Reference proteome</keyword>
<dbReference type="Pfam" id="PF00085">
    <property type="entry name" value="Thioredoxin"/>
    <property type="match status" value="1"/>
</dbReference>
<dbReference type="InterPro" id="IPR051063">
    <property type="entry name" value="PDI"/>
</dbReference>
<organism evidence="5 6">
    <name type="scientific">Anaeromyces robustus</name>
    <dbReference type="NCBI Taxonomy" id="1754192"/>
    <lineage>
        <taxon>Eukaryota</taxon>
        <taxon>Fungi</taxon>
        <taxon>Fungi incertae sedis</taxon>
        <taxon>Chytridiomycota</taxon>
        <taxon>Chytridiomycota incertae sedis</taxon>
        <taxon>Neocallimastigomycetes</taxon>
        <taxon>Neocallimastigales</taxon>
        <taxon>Neocallimastigaceae</taxon>
        <taxon>Anaeromyces</taxon>
    </lineage>
</organism>
<evidence type="ECO:0000256" key="2">
    <source>
        <dbReference type="SAM" id="Phobius"/>
    </source>
</evidence>
<dbReference type="PANTHER" id="PTHR45672:SF11">
    <property type="entry name" value="PROTEIN DISULFIDE-ISOMERASE C17H9.14C"/>
    <property type="match status" value="1"/>
</dbReference>
<protein>
    <recommendedName>
        <fullName evidence="4">Thioredoxin domain-containing protein</fullName>
    </recommendedName>
</protein>
<evidence type="ECO:0000256" key="3">
    <source>
        <dbReference type="SAM" id="SignalP"/>
    </source>
</evidence>
<dbReference type="InterPro" id="IPR036249">
    <property type="entry name" value="Thioredoxin-like_sf"/>
</dbReference>
<accession>A0A1Y1WZA8</accession>
<dbReference type="SUPFAM" id="SSF52833">
    <property type="entry name" value="Thioredoxin-like"/>
    <property type="match status" value="1"/>
</dbReference>
<feature type="chain" id="PRO_5013367787" description="Thioredoxin domain-containing protein" evidence="3">
    <location>
        <begin position="25"/>
        <end position="328"/>
    </location>
</feature>
<dbReference type="GO" id="GO:0006457">
    <property type="term" value="P:protein folding"/>
    <property type="evidence" value="ECO:0007669"/>
    <property type="project" value="TreeGrafter"/>
</dbReference>
<proteinExistence type="predicted"/>
<feature type="domain" description="Thioredoxin" evidence="4">
    <location>
        <begin position="58"/>
        <end position="165"/>
    </location>
</feature>
<reference evidence="5 6" key="2">
    <citation type="submission" date="2016-08" db="EMBL/GenBank/DDBJ databases">
        <title>Pervasive Adenine N6-methylation of Active Genes in Fungi.</title>
        <authorList>
            <consortium name="DOE Joint Genome Institute"/>
            <person name="Mondo S.J."/>
            <person name="Dannebaum R.O."/>
            <person name="Kuo R.C."/>
            <person name="Labutti K."/>
            <person name="Haridas S."/>
            <person name="Kuo A."/>
            <person name="Salamov A."/>
            <person name="Ahrendt S.R."/>
            <person name="Lipzen A."/>
            <person name="Sullivan W."/>
            <person name="Andreopoulos W.B."/>
            <person name="Clum A."/>
            <person name="Lindquist E."/>
            <person name="Daum C."/>
            <person name="Ramamoorthy G.K."/>
            <person name="Gryganskyi A."/>
            <person name="Culley D."/>
            <person name="Magnuson J.K."/>
            <person name="James T.Y."/>
            <person name="O'Malley M.A."/>
            <person name="Stajich J.E."/>
            <person name="Spatafora J.W."/>
            <person name="Visel A."/>
            <person name="Grigoriev I.V."/>
        </authorList>
    </citation>
    <scope>NUCLEOTIDE SEQUENCE [LARGE SCALE GENOMIC DNA]</scope>
    <source>
        <strain evidence="5 6">S4</strain>
    </source>
</reference>
<evidence type="ECO:0000313" key="5">
    <source>
        <dbReference type="EMBL" id="ORX78516.1"/>
    </source>
</evidence>
<dbReference type="STRING" id="1754192.A0A1Y1WZA8"/>
<evidence type="ECO:0000259" key="4">
    <source>
        <dbReference type="Pfam" id="PF00085"/>
    </source>
</evidence>
<keyword evidence="2" id="KW-0812">Transmembrane</keyword>
<comment type="caution">
    <text evidence="5">The sequence shown here is derived from an EMBL/GenBank/DDBJ whole genome shotgun (WGS) entry which is preliminary data.</text>
</comment>
<feature type="compositionally biased region" description="Basic and acidic residues" evidence="1">
    <location>
        <begin position="191"/>
        <end position="206"/>
    </location>
</feature>
<dbReference type="GO" id="GO:0003756">
    <property type="term" value="F:protein disulfide isomerase activity"/>
    <property type="evidence" value="ECO:0007669"/>
    <property type="project" value="TreeGrafter"/>
</dbReference>
<evidence type="ECO:0000313" key="6">
    <source>
        <dbReference type="Proteomes" id="UP000193944"/>
    </source>
</evidence>
<dbReference type="CDD" id="cd02961">
    <property type="entry name" value="PDI_a_family"/>
    <property type="match status" value="1"/>
</dbReference>
<gene>
    <name evidence="5" type="ORF">BCR32DRAFT_270043</name>
</gene>
<feature type="region of interest" description="Disordered" evidence="1">
    <location>
        <begin position="172"/>
        <end position="244"/>
    </location>
</feature>
<keyword evidence="3" id="KW-0732">Signal</keyword>
<dbReference type="InterPro" id="IPR013766">
    <property type="entry name" value="Thioredoxin_domain"/>
</dbReference>
<dbReference type="OrthoDB" id="2148866at2759"/>
<dbReference type="EMBL" id="MCFG01000207">
    <property type="protein sequence ID" value="ORX78516.1"/>
    <property type="molecule type" value="Genomic_DNA"/>
</dbReference>
<name>A0A1Y1WZA8_9FUNG</name>
<reference evidence="5 6" key="1">
    <citation type="submission" date="2016-08" db="EMBL/GenBank/DDBJ databases">
        <title>A Parts List for Fungal Cellulosomes Revealed by Comparative Genomics.</title>
        <authorList>
            <consortium name="DOE Joint Genome Institute"/>
            <person name="Haitjema C.H."/>
            <person name="Gilmore S.P."/>
            <person name="Henske J.K."/>
            <person name="Solomon K.V."/>
            <person name="De Groot R."/>
            <person name="Kuo A."/>
            <person name="Mondo S.J."/>
            <person name="Salamov A.A."/>
            <person name="Labutti K."/>
            <person name="Zhao Z."/>
            <person name="Chiniquy J."/>
            <person name="Barry K."/>
            <person name="Brewer H.M."/>
            <person name="Purvine S.O."/>
            <person name="Wright A.T."/>
            <person name="Boxma B."/>
            <person name="Van Alen T."/>
            <person name="Hackstein J.H."/>
            <person name="Baker S.E."/>
            <person name="Grigoriev I.V."/>
            <person name="O'Malley M.A."/>
        </authorList>
    </citation>
    <scope>NUCLEOTIDE SEQUENCE [LARGE SCALE GENOMIC DNA]</scope>
    <source>
        <strain evidence="5 6">S4</strain>
    </source>
</reference>
<evidence type="ECO:0000256" key="1">
    <source>
        <dbReference type="SAM" id="MobiDB-lite"/>
    </source>
</evidence>
<dbReference type="Gene3D" id="3.40.30.10">
    <property type="entry name" value="Glutaredoxin"/>
    <property type="match status" value="1"/>
</dbReference>
<feature type="transmembrane region" description="Helical" evidence="2">
    <location>
        <begin position="282"/>
        <end position="300"/>
    </location>
</feature>
<dbReference type="GO" id="GO:0005783">
    <property type="term" value="C:endoplasmic reticulum"/>
    <property type="evidence" value="ECO:0007669"/>
    <property type="project" value="TreeGrafter"/>
</dbReference>
<sequence length="328" mass="37621">MLFKKYSFFLVLLIVALSFNFVTAAKKKKLTPEQQALKNKLRAERKKKSEAADKLIRHTSSDEFQKTVLEDEEHLWIVFYGSRKCPHTQKFNPKWLQFQQNMDSGLYDFDNVKITKIECYGEQLDFCVDQGNQYWPELMFYYKGVKKAAYDGEDEIDDIVKYIKKNKGKFTGEKKKTTKSVPEKSSLPTKKPADKPTKQETKDLPAKKPTKTPPSPKRPPPTVAKQPPNTEEKDIENAIDEDVENNIEEEIENAIDENEENNEGNDQLTNIENIENPGSSHIGLISVGGLAACGLGFVFAKRRFRGHGYSKVGSDRPQMKYKYDKHIV</sequence>